<feature type="region of interest" description="Disordered" evidence="1">
    <location>
        <begin position="292"/>
        <end position="372"/>
    </location>
</feature>
<protein>
    <submittedName>
        <fullName evidence="3">Basic proline-rich protein-like</fullName>
    </submittedName>
</protein>
<feature type="compositionally biased region" description="Pro residues" evidence="1">
    <location>
        <begin position="48"/>
        <end position="72"/>
    </location>
</feature>
<evidence type="ECO:0000313" key="3">
    <source>
        <dbReference type="RefSeq" id="XP_035584902.1"/>
    </source>
</evidence>
<keyword evidence="2" id="KW-1185">Reference proteome</keyword>
<evidence type="ECO:0000313" key="2">
    <source>
        <dbReference type="Proteomes" id="UP000515165"/>
    </source>
</evidence>
<feature type="region of interest" description="Disordered" evidence="1">
    <location>
        <begin position="1"/>
        <end position="159"/>
    </location>
</feature>
<gene>
    <name evidence="3" type="primary">LOC118357287</name>
</gene>
<accession>A0A6P9FMR0</accession>
<reference evidence="3" key="1">
    <citation type="submission" date="2025-08" db="UniProtKB">
        <authorList>
            <consortium name="RefSeq"/>
        </authorList>
    </citation>
    <scope>IDENTIFICATION</scope>
    <source>
        <tissue evidence="3">Blood</tissue>
    </source>
</reference>
<evidence type="ECO:0000256" key="1">
    <source>
        <dbReference type="SAM" id="MobiDB-lite"/>
    </source>
</evidence>
<dbReference type="Proteomes" id="UP000515165">
    <property type="component" value="Chromosome 8"/>
</dbReference>
<feature type="compositionally biased region" description="Pro residues" evidence="1">
    <location>
        <begin position="339"/>
        <end position="348"/>
    </location>
</feature>
<name>A0A6P9FMR0_ZALCA</name>
<dbReference type="RefSeq" id="XP_035584902.1">
    <property type="nucleotide sequence ID" value="XM_035729009.1"/>
</dbReference>
<dbReference type="AlphaFoldDB" id="A0A6P9FMR0"/>
<proteinExistence type="predicted"/>
<organism evidence="2 3">
    <name type="scientific">Zalophus californianus</name>
    <name type="common">California sealion</name>
    <dbReference type="NCBI Taxonomy" id="9704"/>
    <lineage>
        <taxon>Eukaryota</taxon>
        <taxon>Metazoa</taxon>
        <taxon>Chordata</taxon>
        <taxon>Craniata</taxon>
        <taxon>Vertebrata</taxon>
        <taxon>Euteleostomi</taxon>
        <taxon>Mammalia</taxon>
        <taxon>Eutheria</taxon>
        <taxon>Laurasiatheria</taxon>
        <taxon>Carnivora</taxon>
        <taxon>Caniformia</taxon>
        <taxon>Pinnipedia</taxon>
        <taxon>Otariidae</taxon>
        <taxon>Zalophus</taxon>
    </lineage>
</organism>
<feature type="compositionally biased region" description="Pro residues" evidence="1">
    <location>
        <begin position="138"/>
        <end position="148"/>
    </location>
</feature>
<feature type="compositionally biased region" description="Pro residues" evidence="1">
    <location>
        <begin position="13"/>
        <end position="23"/>
    </location>
</feature>
<sequence>MAWAPPTASPAWPGLPRPPPPPGAAAALPAWPPGRGCGSHVAGLPAGRRPPPPALAPPPRPRPQPPPSPASPPRGARRPPLPVRPGDSPGPRTPGGRLERKGRRAAAPPGRGQRAASSTPPSASGPPFPAGSGASPRPLVPPPTPPPVGSASRSSGPEFGRCGRGCHGIYHLQLHTAQRGRLTNPILPMSKLRLREVKWQLGLGPGLTSKPTAFPDTRPPNSEPPLRALAKLPAPFALPFLLSTPPPSNPSWLQCRTSPLGKPFQKLRWLQQGTQCQRTPLALDVSAVPSAGAGLPRGLGCQKGSKGDSESRNALLQDNKTGKQRRQASTGADSITRPAGPPAQPRLPPSTSTAPRLSGWPSGSLFLQPPQL</sequence>
<dbReference type="KEGG" id="zca:118357287"/>
<feature type="compositionally biased region" description="Low complexity" evidence="1">
    <location>
        <begin position="1"/>
        <end position="12"/>
    </location>
</feature>
<dbReference type="GeneID" id="118357287"/>
<feature type="compositionally biased region" description="Low complexity" evidence="1">
    <location>
        <begin position="105"/>
        <end position="122"/>
    </location>
</feature>